<dbReference type="Proteomes" id="UP000650605">
    <property type="component" value="Unassembled WGS sequence"/>
</dbReference>
<dbReference type="Gene3D" id="3.40.50.2300">
    <property type="match status" value="1"/>
</dbReference>
<proteinExistence type="predicted"/>
<name>A0A8I1IUM5_PAEPO</name>
<dbReference type="SUPFAM" id="SSF52172">
    <property type="entry name" value="CheY-like"/>
    <property type="match status" value="1"/>
</dbReference>
<dbReference type="SMART" id="SM00448">
    <property type="entry name" value="REC"/>
    <property type="match status" value="1"/>
</dbReference>
<feature type="transmembrane region" description="Helical" evidence="10">
    <location>
        <begin position="291"/>
        <end position="308"/>
    </location>
</feature>
<dbReference type="GO" id="GO:0005524">
    <property type="term" value="F:ATP binding"/>
    <property type="evidence" value="ECO:0007669"/>
    <property type="project" value="UniProtKB-KW"/>
</dbReference>
<comment type="catalytic activity">
    <reaction evidence="1">
        <text>ATP + protein L-histidine = ADP + protein N-phospho-L-histidine.</text>
        <dbReference type="EC" id="2.7.13.3"/>
    </reaction>
</comment>
<dbReference type="InterPro" id="IPR005467">
    <property type="entry name" value="His_kinase_dom"/>
</dbReference>
<dbReference type="SMART" id="SM00388">
    <property type="entry name" value="HisKA"/>
    <property type="match status" value="1"/>
</dbReference>
<dbReference type="InterPro" id="IPR010559">
    <property type="entry name" value="Sig_transdc_His_kin_internal"/>
</dbReference>
<dbReference type="PRINTS" id="PR00344">
    <property type="entry name" value="BCTRLSENSOR"/>
</dbReference>
<gene>
    <name evidence="13" type="ORF">JDW19_16990</name>
</gene>
<dbReference type="SUPFAM" id="SSF47384">
    <property type="entry name" value="Homodimeric domain of signal transducing histidine kinase"/>
    <property type="match status" value="1"/>
</dbReference>
<dbReference type="PANTHER" id="PTHR43047:SF64">
    <property type="entry name" value="HISTIDINE KINASE CONTAINING CHEY-HOMOLOGOUS RECEIVER DOMAIN AND PAS DOMAIN-RELATED"/>
    <property type="match status" value="1"/>
</dbReference>
<evidence type="ECO:0000313" key="13">
    <source>
        <dbReference type="EMBL" id="MBM0634807.1"/>
    </source>
</evidence>
<feature type="transmembrane region" description="Helical" evidence="10">
    <location>
        <begin position="320"/>
        <end position="341"/>
    </location>
</feature>
<dbReference type="InterPro" id="IPR004358">
    <property type="entry name" value="Sig_transdc_His_kin-like_C"/>
</dbReference>
<dbReference type="Pfam" id="PF00512">
    <property type="entry name" value="HisKA"/>
    <property type="match status" value="1"/>
</dbReference>
<feature type="transmembrane region" description="Helical" evidence="10">
    <location>
        <begin position="229"/>
        <end position="247"/>
    </location>
</feature>
<dbReference type="EMBL" id="JAEHFQ010000009">
    <property type="protein sequence ID" value="MBM0634807.1"/>
    <property type="molecule type" value="Genomic_DNA"/>
</dbReference>
<evidence type="ECO:0000259" key="12">
    <source>
        <dbReference type="PROSITE" id="PS50110"/>
    </source>
</evidence>
<feature type="transmembrane region" description="Helical" evidence="10">
    <location>
        <begin position="254"/>
        <end position="271"/>
    </location>
</feature>
<reference evidence="13" key="1">
    <citation type="submission" date="2020-12" db="EMBL/GenBank/DDBJ databases">
        <title>Paenibacillus polymyxa LMG 27872: a double-edged sword.</title>
        <authorList>
            <person name="Langendries S."/>
            <person name="Garcia Mendez S."/>
            <person name="Beirinckx S."/>
            <person name="Viaene T."/>
            <person name="Baeyen S."/>
            <person name="Goeminne G."/>
            <person name="Willems A."/>
            <person name="Debode J."/>
            <person name="Goormachtig S."/>
        </authorList>
    </citation>
    <scope>NUCLEOTIDE SEQUENCE</scope>
    <source>
        <strain evidence="13">LMG 27872</strain>
    </source>
</reference>
<protein>
    <recommendedName>
        <fullName evidence="2">histidine kinase</fullName>
        <ecNumber evidence="2">2.7.13.3</ecNumber>
    </recommendedName>
</protein>
<evidence type="ECO:0000256" key="2">
    <source>
        <dbReference type="ARBA" id="ARBA00012438"/>
    </source>
</evidence>
<keyword evidence="10" id="KW-0812">Transmembrane</keyword>
<keyword evidence="8" id="KW-0902">Two-component regulatory system</keyword>
<dbReference type="SMART" id="SM00387">
    <property type="entry name" value="HATPase_c"/>
    <property type="match status" value="2"/>
</dbReference>
<feature type="domain" description="Histidine kinase" evidence="11">
    <location>
        <begin position="943"/>
        <end position="1041"/>
    </location>
</feature>
<feature type="modified residue" description="4-aspartylphosphate" evidence="9">
    <location>
        <position position="765"/>
    </location>
</feature>
<dbReference type="Pfam" id="PF06580">
    <property type="entry name" value="His_kinase"/>
    <property type="match status" value="1"/>
</dbReference>
<dbReference type="InterPro" id="IPR003661">
    <property type="entry name" value="HisK_dim/P_dom"/>
</dbReference>
<dbReference type="SUPFAM" id="SSF49785">
    <property type="entry name" value="Galactose-binding domain-like"/>
    <property type="match status" value="1"/>
</dbReference>
<dbReference type="EC" id="2.7.13.3" evidence="2"/>
<dbReference type="Gene3D" id="2.60.120.260">
    <property type="entry name" value="Galactose-binding domain-like"/>
    <property type="match status" value="1"/>
</dbReference>
<dbReference type="InterPro" id="IPR001789">
    <property type="entry name" value="Sig_transdc_resp-reg_receiver"/>
</dbReference>
<dbReference type="AlphaFoldDB" id="A0A8I1IUM5"/>
<evidence type="ECO:0000256" key="9">
    <source>
        <dbReference type="PROSITE-ProRule" id="PRU00169"/>
    </source>
</evidence>
<evidence type="ECO:0000256" key="8">
    <source>
        <dbReference type="ARBA" id="ARBA00023012"/>
    </source>
</evidence>
<evidence type="ECO:0000256" key="4">
    <source>
        <dbReference type="ARBA" id="ARBA00022679"/>
    </source>
</evidence>
<dbReference type="InterPro" id="IPR036890">
    <property type="entry name" value="HATPase_C_sf"/>
</dbReference>
<dbReference type="PROSITE" id="PS50110">
    <property type="entry name" value="RESPONSE_REGULATORY"/>
    <property type="match status" value="1"/>
</dbReference>
<feature type="domain" description="Response regulatory" evidence="12">
    <location>
        <begin position="715"/>
        <end position="832"/>
    </location>
</feature>
<dbReference type="Gene3D" id="3.30.565.10">
    <property type="entry name" value="Histidine kinase-like ATPase, C-terminal domain"/>
    <property type="match status" value="2"/>
</dbReference>
<dbReference type="CDD" id="cd16922">
    <property type="entry name" value="HATPase_EvgS-ArcB-TorS-like"/>
    <property type="match status" value="1"/>
</dbReference>
<keyword evidence="5" id="KW-0547">Nucleotide-binding</keyword>
<feature type="transmembrane region" description="Helical" evidence="10">
    <location>
        <begin position="376"/>
        <end position="399"/>
    </location>
</feature>
<dbReference type="Pfam" id="PF00072">
    <property type="entry name" value="Response_reg"/>
    <property type="match status" value="1"/>
</dbReference>
<organism evidence="13 14">
    <name type="scientific">Paenibacillus polymyxa</name>
    <name type="common">Bacillus polymyxa</name>
    <dbReference type="NCBI Taxonomy" id="1406"/>
    <lineage>
        <taxon>Bacteria</taxon>
        <taxon>Bacillati</taxon>
        <taxon>Bacillota</taxon>
        <taxon>Bacilli</taxon>
        <taxon>Bacillales</taxon>
        <taxon>Paenibacillaceae</taxon>
        <taxon>Paenibacillus</taxon>
    </lineage>
</organism>
<dbReference type="PROSITE" id="PS50109">
    <property type="entry name" value="HIS_KIN"/>
    <property type="match status" value="2"/>
</dbReference>
<comment type="caution">
    <text evidence="13">The sequence shown here is derived from an EMBL/GenBank/DDBJ whole genome shotgun (WGS) entry which is preliminary data.</text>
</comment>
<keyword evidence="3 9" id="KW-0597">Phosphoprotein</keyword>
<feature type="domain" description="Histidine kinase" evidence="11">
    <location>
        <begin position="452"/>
        <end position="670"/>
    </location>
</feature>
<dbReference type="PANTHER" id="PTHR43047">
    <property type="entry name" value="TWO-COMPONENT HISTIDINE PROTEIN KINASE"/>
    <property type="match status" value="1"/>
</dbReference>
<dbReference type="CDD" id="cd00082">
    <property type="entry name" value="HisKA"/>
    <property type="match status" value="1"/>
</dbReference>
<evidence type="ECO:0000313" key="14">
    <source>
        <dbReference type="Proteomes" id="UP000650605"/>
    </source>
</evidence>
<dbReference type="InterPro" id="IPR036097">
    <property type="entry name" value="HisK_dim/P_sf"/>
</dbReference>
<feature type="transmembrane region" description="Helical" evidence="10">
    <location>
        <begin position="347"/>
        <end position="369"/>
    </location>
</feature>
<dbReference type="FunFam" id="3.30.565.10:FF:000049">
    <property type="entry name" value="Two-component sensor histidine kinase"/>
    <property type="match status" value="1"/>
</dbReference>
<dbReference type="Pfam" id="PF07695">
    <property type="entry name" value="7TMR-DISM_7TM"/>
    <property type="match status" value="1"/>
</dbReference>
<dbReference type="InterPro" id="IPR008979">
    <property type="entry name" value="Galactose-bd-like_sf"/>
</dbReference>
<evidence type="ECO:0000256" key="6">
    <source>
        <dbReference type="ARBA" id="ARBA00022777"/>
    </source>
</evidence>
<dbReference type="GO" id="GO:0000155">
    <property type="term" value="F:phosphorelay sensor kinase activity"/>
    <property type="evidence" value="ECO:0007669"/>
    <property type="project" value="InterPro"/>
</dbReference>
<dbReference type="RefSeq" id="WP_165147957.1">
    <property type="nucleotide sequence ID" value="NZ_JAEHFQ010000009.1"/>
</dbReference>
<dbReference type="InterPro" id="IPR011006">
    <property type="entry name" value="CheY-like_superfamily"/>
</dbReference>
<evidence type="ECO:0000256" key="7">
    <source>
        <dbReference type="ARBA" id="ARBA00022840"/>
    </source>
</evidence>
<dbReference type="Gene3D" id="1.10.287.130">
    <property type="match status" value="1"/>
</dbReference>
<keyword evidence="6" id="KW-0418">Kinase</keyword>
<dbReference type="InterPro" id="IPR011623">
    <property type="entry name" value="7TMR_DISM_rcpt_extracell_dom1"/>
</dbReference>
<keyword evidence="10" id="KW-1133">Transmembrane helix</keyword>
<keyword evidence="7" id="KW-0067">ATP-binding</keyword>
<dbReference type="SUPFAM" id="SSF55874">
    <property type="entry name" value="ATPase domain of HSP90 chaperone/DNA topoisomerase II/histidine kinase"/>
    <property type="match status" value="2"/>
</dbReference>
<evidence type="ECO:0000256" key="10">
    <source>
        <dbReference type="SAM" id="Phobius"/>
    </source>
</evidence>
<evidence type="ECO:0000259" key="11">
    <source>
        <dbReference type="PROSITE" id="PS50109"/>
    </source>
</evidence>
<sequence length="1048" mass="117219">MKKQGVLFFIILLLAVALPVYPLVSGVLSGNSHWKAHNGIIDLRNWDPHKEGPVQLGGEWEFYPNQLVQPLSFHEMQQDKDWESHQSSSELGMETRSSAKIVDVPGRWNQWMPKGQATGYGTYHIRVLLPEKAENLYGIYMQNIRSASQVWIDGENVGASGIPSVSADKGKQGNVPYVGFASVDGHSADITVHVANYSYSSGGIIYPLLFGDYESITHSREVAMAEDTVLIAGFFIPTVFFIMLYLLRKKEKALLYLGCFCIAALFYILTHGEKLLVWGIPDLPYEWVLKIQSFSSTLFYYFLIRYVHLSTQIVMNRIVLRFYHITTALMLGMGLFLPTLVLSSFELFILLFGVVSVGYVLLILIRGLLQQTDDAALLVISIMSILMIVVTSFVYILGWGDVRGVTAYEMLIFVLAQTLLLAKRFVHSFMEVENLSRRLLTLDGLKNEFLANTSHELRTPLHGIINIAQSMLDRYGTQFNEPQKHNLALIANVGRRLSYLINDILDFSNLKNGRLALNRRPVNVQAAVNSVLEVLGHTVGKKKLQFVKEWPSSLPKVDADEDRLIQILYNLLGNAVKFTEEGKIVISAKAGTREMEISIKDTGSGIAQEHLSHIFEPFNRGANAEDEGYSGTGLGLGIVRRLVELHGGHIRVESRLGKGSTFYFTLPLAQTGTLGHEAQKDVSPAVILQPGVTSGQNVIPHEEDALERVQTVPYKVLAVDDDEVNLRVLEELLYATGCSVVAVDHAEEALHMLNGRTQFDLVITDWMMPEMSGIELCRRIRERYSLSELPVLLLTARDLPGDIRAGFMAGANDFLRKPVDAEELKARVRTLLNMRHSAEEAVRSEMAFLQAQIKPHFLYNALNVIVSTVAVDPDKAAELLMELSQYLRGSFDFQNRENTVPLSKELELVESYVALEKARFEERLQVTVEVGRNIRSLIPPLSIQPIVENAIRHGVMQRATGGTVRVVVQEDGTDFVVSVTDDGVGIPPERLEQLLSDDHISSSVGLRNIHRRLIHMYGEGLRIESNPMQGTTVSFRVPETITPRNTDE</sequence>
<evidence type="ECO:0000256" key="5">
    <source>
        <dbReference type="ARBA" id="ARBA00022741"/>
    </source>
</evidence>
<keyword evidence="4" id="KW-0808">Transferase</keyword>
<dbReference type="Pfam" id="PF02518">
    <property type="entry name" value="HATPase_c"/>
    <property type="match status" value="2"/>
</dbReference>
<accession>A0A8I1IUM5</accession>
<evidence type="ECO:0000256" key="1">
    <source>
        <dbReference type="ARBA" id="ARBA00000085"/>
    </source>
</evidence>
<keyword evidence="10" id="KW-0472">Membrane</keyword>
<dbReference type="InterPro" id="IPR003594">
    <property type="entry name" value="HATPase_dom"/>
</dbReference>
<evidence type="ECO:0000256" key="3">
    <source>
        <dbReference type="ARBA" id="ARBA00022553"/>
    </source>
</evidence>
<dbReference type="GO" id="GO:0016020">
    <property type="term" value="C:membrane"/>
    <property type="evidence" value="ECO:0007669"/>
    <property type="project" value="InterPro"/>
</dbReference>